<evidence type="ECO:0008006" key="4">
    <source>
        <dbReference type="Google" id="ProtNLM"/>
    </source>
</evidence>
<proteinExistence type="predicted"/>
<gene>
    <name evidence="2" type="ORF">PLOB_00013246</name>
</gene>
<feature type="compositionally biased region" description="Acidic residues" evidence="1">
    <location>
        <begin position="171"/>
        <end position="183"/>
    </location>
</feature>
<protein>
    <recommendedName>
        <fullName evidence="4">Transient receptor potential cation channel subfamily A member 1</fullName>
    </recommendedName>
</protein>
<dbReference type="EMBL" id="CALNXK010000176">
    <property type="protein sequence ID" value="CAH3172817.1"/>
    <property type="molecule type" value="Genomic_DNA"/>
</dbReference>
<evidence type="ECO:0000256" key="1">
    <source>
        <dbReference type="SAM" id="MobiDB-lite"/>
    </source>
</evidence>
<feature type="compositionally biased region" description="Acidic residues" evidence="1">
    <location>
        <begin position="151"/>
        <end position="160"/>
    </location>
</feature>
<name>A0ABN8R0I7_9CNID</name>
<feature type="region of interest" description="Disordered" evidence="1">
    <location>
        <begin position="131"/>
        <end position="204"/>
    </location>
</feature>
<comment type="caution">
    <text evidence="2">The sequence shown here is derived from an EMBL/GenBank/DDBJ whole genome shotgun (WGS) entry which is preliminary data.</text>
</comment>
<reference evidence="2 3" key="1">
    <citation type="submission" date="2022-05" db="EMBL/GenBank/DDBJ databases">
        <authorList>
            <consortium name="Genoscope - CEA"/>
            <person name="William W."/>
        </authorList>
    </citation>
    <scope>NUCLEOTIDE SEQUENCE [LARGE SCALE GENOMIC DNA]</scope>
</reference>
<evidence type="ECO:0000313" key="2">
    <source>
        <dbReference type="EMBL" id="CAH3172817.1"/>
    </source>
</evidence>
<keyword evidence="3" id="KW-1185">Reference proteome</keyword>
<evidence type="ECO:0000313" key="3">
    <source>
        <dbReference type="Proteomes" id="UP001159405"/>
    </source>
</evidence>
<accession>A0ABN8R0I7</accession>
<sequence>MISTQGFSLRQFSEKITHFLDNPDNITDFSRKYLVTEDTIKMYVNHMKLLSVTKEKRSKYKAAQREEARKTYKDYDWEEMFHERSLSQLKVVELDKYVAHHNLGKYGTKKAKLEAIKENIIQELAKRIEREEDGKSNNQSSSDSLRRESEDNSEEEEDCVLAEIGISSSEKEEESTEEEEMIDSTENFNVNTTIVYTQSGRRAT</sequence>
<feature type="compositionally biased region" description="Polar residues" evidence="1">
    <location>
        <begin position="187"/>
        <end position="204"/>
    </location>
</feature>
<dbReference type="Proteomes" id="UP001159405">
    <property type="component" value="Unassembled WGS sequence"/>
</dbReference>
<organism evidence="2 3">
    <name type="scientific">Porites lobata</name>
    <dbReference type="NCBI Taxonomy" id="104759"/>
    <lineage>
        <taxon>Eukaryota</taxon>
        <taxon>Metazoa</taxon>
        <taxon>Cnidaria</taxon>
        <taxon>Anthozoa</taxon>
        <taxon>Hexacorallia</taxon>
        <taxon>Scleractinia</taxon>
        <taxon>Fungiina</taxon>
        <taxon>Poritidae</taxon>
        <taxon>Porites</taxon>
    </lineage>
</organism>